<dbReference type="EMBL" id="CP053586">
    <property type="protein sequence ID" value="WNZ24544.1"/>
    <property type="molecule type" value="Genomic_DNA"/>
</dbReference>
<protein>
    <submittedName>
        <fullName evidence="3">Uncharacterized protein</fullName>
    </submittedName>
</protein>
<organism evidence="3">
    <name type="scientific">Leptolyngbya sp. NK1-12</name>
    <dbReference type="NCBI Taxonomy" id="2547451"/>
    <lineage>
        <taxon>Bacteria</taxon>
        <taxon>Bacillati</taxon>
        <taxon>Cyanobacteriota</taxon>
        <taxon>Cyanophyceae</taxon>
        <taxon>Leptolyngbyales</taxon>
        <taxon>Leptolyngbyaceae</taxon>
        <taxon>Leptolyngbya group</taxon>
        <taxon>Leptolyngbya</taxon>
    </lineage>
</organism>
<evidence type="ECO:0000256" key="2">
    <source>
        <dbReference type="SAM" id="MobiDB-lite"/>
    </source>
</evidence>
<dbReference type="AlphaFoldDB" id="A0AA96WFZ2"/>
<name>A0AA96WFZ2_9CYAN</name>
<feature type="region of interest" description="Disordered" evidence="2">
    <location>
        <begin position="156"/>
        <end position="199"/>
    </location>
</feature>
<feature type="compositionally biased region" description="Polar residues" evidence="2">
    <location>
        <begin position="190"/>
        <end position="199"/>
    </location>
</feature>
<proteinExistence type="predicted"/>
<feature type="coiled-coil region" evidence="1">
    <location>
        <begin position="54"/>
        <end position="95"/>
    </location>
</feature>
<keyword evidence="1" id="KW-0175">Coiled coil</keyword>
<evidence type="ECO:0000256" key="1">
    <source>
        <dbReference type="SAM" id="Coils"/>
    </source>
</evidence>
<reference evidence="3" key="1">
    <citation type="submission" date="2020-05" db="EMBL/GenBank/DDBJ databases">
        <authorList>
            <person name="Zhu T."/>
            <person name="Keshari N."/>
            <person name="Lu X."/>
        </authorList>
    </citation>
    <scope>NUCLEOTIDE SEQUENCE</scope>
    <source>
        <strain evidence="3">NK1-12</strain>
    </source>
</reference>
<accession>A0AA96WFZ2</accession>
<dbReference type="RefSeq" id="WP_316430395.1">
    <property type="nucleotide sequence ID" value="NZ_CP053586.1"/>
</dbReference>
<evidence type="ECO:0000313" key="3">
    <source>
        <dbReference type="EMBL" id="WNZ24544.1"/>
    </source>
</evidence>
<sequence>MATPQQSSARFRPATDFPKTIAQLPPVEAEQLYTEMRDCLIFTNRSRAQLVRRNEEHKQKTLQLRANVAQMQQLINQLELDKQQLAVKNQQVVAELSQQVQIMSGHFDQLTAAYDAIADIDNPVGFMAQPNRFFRFIQALKAVILFWRDEKEPLLGEPPSQVLPDHTNRTNPYGTDADRRENPQMYQDPASINRSLLDD</sequence>
<gene>
    <name evidence="3" type="ORF">HJG54_17915</name>
</gene>